<reference evidence="3" key="1">
    <citation type="journal article" date="2017" name="Nat. Ecol. Evol.">
        <title>Genome expansion and lineage-specific genetic innovations in the forest pathogenic fungi Armillaria.</title>
        <authorList>
            <person name="Sipos G."/>
            <person name="Prasanna A.N."/>
            <person name="Walter M.C."/>
            <person name="O'Connor E."/>
            <person name="Balint B."/>
            <person name="Krizsan K."/>
            <person name="Kiss B."/>
            <person name="Hess J."/>
            <person name="Varga T."/>
            <person name="Slot J."/>
            <person name="Riley R."/>
            <person name="Boka B."/>
            <person name="Rigling D."/>
            <person name="Barry K."/>
            <person name="Lee J."/>
            <person name="Mihaltcheva S."/>
            <person name="LaButti K."/>
            <person name="Lipzen A."/>
            <person name="Waldron R."/>
            <person name="Moloney N.M."/>
            <person name="Sperisen C."/>
            <person name="Kredics L."/>
            <person name="Vagvoelgyi C."/>
            <person name="Patrignani A."/>
            <person name="Fitzpatrick D."/>
            <person name="Nagy I."/>
            <person name="Doyle S."/>
            <person name="Anderson J.B."/>
            <person name="Grigoriev I.V."/>
            <person name="Gueldener U."/>
            <person name="Muensterkoetter M."/>
            <person name="Nagy L.G."/>
        </authorList>
    </citation>
    <scope>NUCLEOTIDE SEQUENCE [LARGE SCALE GENOMIC DNA]</scope>
    <source>
        <strain evidence="3">C18/9</strain>
    </source>
</reference>
<accession>A0A284QRB1</accession>
<dbReference type="Proteomes" id="UP000219338">
    <property type="component" value="Unassembled WGS sequence"/>
</dbReference>
<sequence length="397" mass="44889">MLTRTSKSCYTNLSTAIVKTHQNNWHRHRETDGVESIYPTSKSGIAVSRPISLKHIPPFDPPTLPHSSRSSSHGGEGEYFEGNVHTFKKKSHSVGTGARKSYNDSRAGYRWEVAARSLDNGVRKACKQKLSTNERLYRHRNLVLSPVCYPLEDERAMYQTYGIGFLASERRDTLSEDRNIGRETNPPVTKGIADDTIYGYAMASLDVVARPALRQGLDVGEVSQPIPFLVPLLPWREKSQRKRWKSCAHQPHGPSPRHQDLPDPRREEHTLSGNGHEEGTTILSFSTAHHLLAILMDENCSTWNITSCVEEGRAVCYTPQHTQYPVQVPQNWRTPGVIVISSIPRVSLHTYTSVIDEECMFKPRRFSPSTRRATPTTARNPTPQSRLMRWLLDVITT</sequence>
<evidence type="ECO:0000313" key="3">
    <source>
        <dbReference type="Proteomes" id="UP000219338"/>
    </source>
</evidence>
<organism evidence="2 3">
    <name type="scientific">Armillaria ostoyae</name>
    <name type="common">Armillaria root rot fungus</name>
    <dbReference type="NCBI Taxonomy" id="47428"/>
    <lineage>
        <taxon>Eukaryota</taxon>
        <taxon>Fungi</taxon>
        <taxon>Dikarya</taxon>
        <taxon>Basidiomycota</taxon>
        <taxon>Agaricomycotina</taxon>
        <taxon>Agaricomycetes</taxon>
        <taxon>Agaricomycetidae</taxon>
        <taxon>Agaricales</taxon>
        <taxon>Marasmiineae</taxon>
        <taxon>Physalacriaceae</taxon>
        <taxon>Armillaria</taxon>
    </lineage>
</organism>
<proteinExistence type="predicted"/>
<feature type="region of interest" description="Disordered" evidence="1">
    <location>
        <begin position="243"/>
        <end position="279"/>
    </location>
</feature>
<evidence type="ECO:0000313" key="2">
    <source>
        <dbReference type="EMBL" id="SJK99024.1"/>
    </source>
</evidence>
<evidence type="ECO:0000256" key="1">
    <source>
        <dbReference type="SAM" id="MobiDB-lite"/>
    </source>
</evidence>
<gene>
    <name evidence="2" type="ORF">ARMOST_02305</name>
</gene>
<dbReference type="OrthoDB" id="10639248at2759"/>
<name>A0A284QRB1_ARMOS</name>
<dbReference type="EMBL" id="FUEG01000001">
    <property type="protein sequence ID" value="SJK99024.1"/>
    <property type="molecule type" value="Genomic_DNA"/>
</dbReference>
<dbReference type="AlphaFoldDB" id="A0A284QRB1"/>
<feature type="region of interest" description="Disordered" evidence="1">
    <location>
        <begin position="57"/>
        <end position="80"/>
    </location>
</feature>
<protein>
    <submittedName>
        <fullName evidence="2">Uncharacterized protein</fullName>
    </submittedName>
</protein>
<feature type="compositionally biased region" description="Basic and acidic residues" evidence="1">
    <location>
        <begin position="257"/>
        <end position="279"/>
    </location>
</feature>
<keyword evidence="3" id="KW-1185">Reference proteome</keyword>